<evidence type="ECO:0000313" key="2">
    <source>
        <dbReference type="Proteomes" id="UP000550707"/>
    </source>
</evidence>
<gene>
    <name evidence="1" type="ORF">HJG59_008322</name>
</gene>
<dbReference type="Proteomes" id="UP000550707">
    <property type="component" value="Unassembled WGS sequence"/>
</dbReference>
<dbReference type="AlphaFoldDB" id="A0A7J8FRV5"/>
<evidence type="ECO:0000313" key="1">
    <source>
        <dbReference type="EMBL" id="KAF6450428.1"/>
    </source>
</evidence>
<proteinExistence type="predicted"/>
<keyword evidence="2" id="KW-1185">Reference proteome</keyword>
<comment type="caution">
    <text evidence="1">The sequence shown here is derived from an EMBL/GenBank/DDBJ whole genome shotgun (WGS) entry which is preliminary data.</text>
</comment>
<reference evidence="1 2" key="1">
    <citation type="journal article" date="2020" name="Nature">
        <title>Six reference-quality genomes reveal evolution of bat adaptations.</title>
        <authorList>
            <person name="Jebb D."/>
            <person name="Huang Z."/>
            <person name="Pippel M."/>
            <person name="Hughes G.M."/>
            <person name="Lavrichenko K."/>
            <person name="Devanna P."/>
            <person name="Winkler S."/>
            <person name="Jermiin L.S."/>
            <person name="Skirmuntt E.C."/>
            <person name="Katzourakis A."/>
            <person name="Burkitt-Gray L."/>
            <person name="Ray D.A."/>
            <person name="Sullivan K.A.M."/>
            <person name="Roscito J.G."/>
            <person name="Kirilenko B.M."/>
            <person name="Davalos L.M."/>
            <person name="Corthals A.P."/>
            <person name="Power M.L."/>
            <person name="Jones G."/>
            <person name="Ransome R.D."/>
            <person name="Dechmann D.K.N."/>
            <person name="Locatelli A.G."/>
            <person name="Puechmaille S.J."/>
            <person name="Fedrigo O."/>
            <person name="Jarvis E.D."/>
            <person name="Hiller M."/>
            <person name="Vernes S.C."/>
            <person name="Myers E.W."/>
            <person name="Teeling E.C."/>
        </authorList>
    </citation>
    <scope>NUCLEOTIDE SEQUENCE [LARGE SCALE GENOMIC DNA]</scope>
    <source>
        <strain evidence="1">MMolMol1</strain>
        <tissue evidence="1">Muscle</tissue>
    </source>
</reference>
<organism evidence="1 2">
    <name type="scientific">Molossus molossus</name>
    <name type="common">Pallas' mastiff bat</name>
    <name type="synonym">Vespertilio molossus</name>
    <dbReference type="NCBI Taxonomy" id="27622"/>
    <lineage>
        <taxon>Eukaryota</taxon>
        <taxon>Metazoa</taxon>
        <taxon>Chordata</taxon>
        <taxon>Craniata</taxon>
        <taxon>Vertebrata</taxon>
        <taxon>Euteleostomi</taxon>
        <taxon>Mammalia</taxon>
        <taxon>Eutheria</taxon>
        <taxon>Laurasiatheria</taxon>
        <taxon>Chiroptera</taxon>
        <taxon>Yangochiroptera</taxon>
        <taxon>Molossidae</taxon>
        <taxon>Molossus</taxon>
    </lineage>
</organism>
<sequence length="140" mass="15355">MKQEPRQANLMVKPLGTAWVDPKVGWGGASGNHQGGATSVSQIARVLDVAPTLPALWGKGSPKEQWPPPVHLSRRKLPLQPSPQCRTTQFFLLCLWCLSSCLPHAGAQREQVRGSLCVNPLKGTAWGSNSLSSRWFYNQK</sequence>
<dbReference type="EMBL" id="JACASF010000011">
    <property type="protein sequence ID" value="KAF6450428.1"/>
    <property type="molecule type" value="Genomic_DNA"/>
</dbReference>
<accession>A0A7J8FRV5</accession>
<name>A0A7J8FRV5_MOLMO</name>
<dbReference type="InParanoid" id="A0A7J8FRV5"/>
<protein>
    <submittedName>
        <fullName evidence="1">Uncharacterized protein</fullName>
    </submittedName>
</protein>